<gene>
    <name evidence="1" type="ORF">C4S77_04175</name>
</gene>
<reference evidence="1 2" key="1">
    <citation type="submission" date="2018-02" db="EMBL/GenBank/DDBJ databases">
        <title>Genome sequences of Apibacter spp., gut symbionts of Asian honey bees.</title>
        <authorList>
            <person name="Kwong W.K."/>
            <person name="Steele M.I."/>
            <person name="Moran N.A."/>
        </authorList>
    </citation>
    <scope>NUCLEOTIDE SEQUENCE [LARGE SCALE GENOMIC DNA]</scope>
    <source>
        <strain evidence="2">wkB301</strain>
    </source>
</reference>
<protein>
    <submittedName>
        <fullName evidence="1">Uncharacterized protein</fullName>
    </submittedName>
</protein>
<dbReference type="Proteomes" id="UP000238042">
    <property type="component" value="Unassembled WGS sequence"/>
</dbReference>
<evidence type="ECO:0000313" key="2">
    <source>
        <dbReference type="Proteomes" id="UP000238042"/>
    </source>
</evidence>
<proteinExistence type="predicted"/>
<accession>A0A2S8AER4</accession>
<evidence type="ECO:0000313" key="1">
    <source>
        <dbReference type="EMBL" id="PQL93992.1"/>
    </source>
</evidence>
<dbReference type="SUPFAM" id="SSF55486">
    <property type="entry name" value="Metalloproteases ('zincins'), catalytic domain"/>
    <property type="match status" value="1"/>
</dbReference>
<organism evidence="1 2">
    <name type="scientific">Apibacter adventoris</name>
    <dbReference type="NCBI Taxonomy" id="1679466"/>
    <lineage>
        <taxon>Bacteria</taxon>
        <taxon>Pseudomonadati</taxon>
        <taxon>Bacteroidota</taxon>
        <taxon>Flavobacteriia</taxon>
        <taxon>Flavobacteriales</taxon>
        <taxon>Weeksellaceae</taxon>
        <taxon>Apibacter</taxon>
    </lineage>
</organism>
<sequence length="90" mass="10386">MFKIQLDSNFPANTPSHECLHALGLAHTFINKKDGMYGSQTGKAESLYRLNPNKKFVFKPNTTLNLMDYSPTPYTSFYWQWKIINPAIEI</sequence>
<dbReference type="EMBL" id="PSZM01000026">
    <property type="protein sequence ID" value="PQL93992.1"/>
    <property type="molecule type" value="Genomic_DNA"/>
</dbReference>
<comment type="caution">
    <text evidence="1">The sequence shown here is derived from an EMBL/GenBank/DDBJ whole genome shotgun (WGS) entry which is preliminary data.</text>
</comment>
<dbReference type="OrthoDB" id="6717961at2"/>
<dbReference type="AlphaFoldDB" id="A0A2S8AER4"/>
<name>A0A2S8AER4_9FLAO</name>
<keyword evidence="2" id="KW-1185">Reference proteome</keyword>